<proteinExistence type="predicted"/>
<dbReference type="Proteomes" id="UP000031552">
    <property type="component" value="Unassembled WGS sequence"/>
</dbReference>
<name>A0A090CXT5_9BACT</name>
<feature type="coiled-coil region" evidence="1">
    <location>
        <begin position="301"/>
        <end position="356"/>
    </location>
</feature>
<feature type="compositionally biased region" description="Pro residues" evidence="2">
    <location>
        <begin position="256"/>
        <end position="293"/>
    </location>
</feature>
<feature type="compositionally biased region" description="Basic and acidic residues" evidence="2">
    <location>
        <begin position="634"/>
        <end position="644"/>
    </location>
</feature>
<evidence type="ECO:0000313" key="3">
    <source>
        <dbReference type="EMBL" id="CDR33017.1"/>
    </source>
</evidence>
<reference evidence="3" key="2">
    <citation type="submission" date="2014-09" db="EMBL/GenBank/DDBJ databases">
        <title>Criblamydia sequanensis harbors a mega-plasmid encoding arsenite resistance.</title>
        <authorList>
            <person name="Bertelli C."/>
            <person name="Goesmann A."/>
            <person name="Greub G."/>
        </authorList>
    </citation>
    <scope>NUCLEOTIDE SEQUENCE [LARGE SCALE GENOMIC DNA]</scope>
    <source>
        <strain evidence="3">CRIB-18</strain>
    </source>
</reference>
<keyword evidence="1" id="KW-0175">Coiled coil</keyword>
<feature type="region of interest" description="Disordered" evidence="2">
    <location>
        <begin position="561"/>
        <end position="600"/>
    </location>
</feature>
<feature type="compositionally biased region" description="Polar residues" evidence="2">
    <location>
        <begin position="1"/>
        <end position="23"/>
    </location>
</feature>
<dbReference type="AlphaFoldDB" id="A0A090CXT5"/>
<feature type="region of interest" description="Disordered" evidence="2">
    <location>
        <begin position="619"/>
        <end position="644"/>
    </location>
</feature>
<dbReference type="STRING" id="1437425.CSEC_0178"/>
<dbReference type="PANTHER" id="PTHR23159:SF60">
    <property type="entry name" value="SPINDLE ASSEMBLY ABNORMAL PROTEIN 4"/>
    <property type="match status" value="1"/>
</dbReference>
<reference evidence="3" key="1">
    <citation type="submission" date="2013-12" db="EMBL/GenBank/DDBJ databases">
        <authorList>
            <person name="Linke B."/>
        </authorList>
    </citation>
    <scope>NUCLEOTIDE SEQUENCE [LARGE SCALE GENOMIC DNA]</scope>
    <source>
        <strain evidence="3">CRIB-18</strain>
    </source>
</reference>
<accession>A0A090CXT5</accession>
<sequence>MSSVDTTARTPLSTSRDSGSLVTPPSAPAPSEALENIKKNWKIVSTKDQGYLFYNQKKGCFEKQTYSNWFVLVIKIIFCSPFRYLFGFTSNNDVVLKGLNDLLIKSQKELESEADTEEGKALKTLIKEVSEVALPNLITEFENKNYLRQTTAAKELLSTMEKITTAAAPLSKKRFPGFKSKSLGRSFTRRNVTSRFPAKEVKNETTKKTRITFTKAIKKEEREPVKPVKKSLIGAVRTFRAKAALKSSADQESSLTPPPAPTPPAAPTPPPAPDAPPPPPPPAPGAPPAPNAPRAPGIPNKAATIDSAELAKKRAEQLKQKKEGYQKEIDAWTLEVEEKNGKISKLKKELTELQKKFREEVSPRFTLYSTLIATDSNYTKRESGGRLLLVKKEKIEFMKNELDICNQGFDYLKNLLQEQQEESVKVLLAGEETELKREIASKLLEDASKEVENLESTIIKLETEYQKEEKIIEDLLKETITAPQELLKRDPKEEKAVTRSIKLNFNALNITVEKLGKRFKKAEQAKIDLENSRNTIQKEKEEVEKELKALEKNIASKRRAINALEGKKDEPEKKVAPPTASAGDIAQMASAKRRSQIIQNPTPKALFSSFEGLAARRKIESAEAKAAQTAEPNAKNEDNSAKTV</sequence>
<comment type="caution">
    <text evidence="3">The sequence shown here is derived from an EMBL/GenBank/DDBJ whole genome shotgun (WGS) entry which is preliminary data.</text>
</comment>
<evidence type="ECO:0000313" key="4">
    <source>
        <dbReference type="Proteomes" id="UP000031552"/>
    </source>
</evidence>
<dbReference type="EMBL" id="CCEJ010000001">
    <property type="protein sequence ID" value="CDR33017.1"/>
    <property type="molecule type" value="Genomic_DNA"/>
</dbReference>
<feature type="region of interest" description="Disordered" evidence="2">
    <location>
        <begin position="1"/>
        <end position="31"/>
    </location>
</feature>
<feature type="compositionally biased region" description="Basic and acidic residues" evidence="2">
    <location>
        <begin position="565"/>
        <end position="575"/>
    </location>
</feature>
<feature type="region of interest" description="Disordered" evidence="2">
    <location>
        <begin position="243"/>
        <end position="300"/>
    </location>
</feature>
<gene>
    <name evidence="3" type="ORF">CSEC_0178</name>
</gene>
<dbReference type="RefSeq" id="WP_041016518.1">
    <property type="nucleotide sequence ID" value="NZ_CCEJ010000001.1"/>
</dbReference>
<keyword evidence="4" id="KW-1185">Reference proteome</keyword>
<feature type="coiled-coil region" evidence="1">
    <location>
        <begin position="437"/>
        <end position="478"/>
    </location>
</feature>
<evidence type="ECO:0000256" key="2">
    <source>
        <dbReference type="SAM" id="MobiDB-lite"/>
    </source>
</evidence>
<dbReference type="PANTHER" id="PTHR23159">
    <property type="entry name" value="CENTROSOMAL PROTEIN 2"/>
    <property type="match status" value="1"/>
</dbReference>
<protein>
    <submittedName>
        <fullName evidence="3">Membrane protein</fullName>
    </submittedName>
</protein>
<evidence type="ECO:0000256" key="1">
    <source>
        <dbReference type="SAM" id="Coils"/>
    </source>
</evidence>
<organism evidence="3 4">
    <name type="scientific">Candidatus Criblamydia sequanensis CRIB-18</name>
    <dbReference type="NCBI Taxonomy" id="1437425"/>
    <lineage>
        <taxon>Bacteria</taxon>
        <taxon>Pseudomonadati</taxon>
        <taxon>Chlamydiota</taxon>
        <taxon>Chlamydiia</taxon>
        <taxon>Parachlamydiales</taxon>
        <taxon>Candidatus Criblamydiaceae</taxon>
        <taxon>Candidatus Criblamydia</taxon>
    </lineage>
</organism>